<dbReference type="PROSITE" id="PS51186">
    <property type="entry name" value="GNAT"/>
    <property type="match status" value="1"/>
</dbReference>
<dbReference type="AlphaFoldDB" id="A0A3B0U674"/>
<gene>
    <name evidence="4" type="ORF">MNBD_ALPHA12-1965</name>
</gene>
<keyword evidence="1" id="KW-0808">Transferase</keyword>
<keyword evidence="2" id="KW-0012">Acyltransferase</keyword>
<dbReference type="GO" id="GO:0016747">
    <property type="term" value="F:acyltransferase activity, transferring groups other than amino-acyl groups"/>
    <property type="evidence" value="ECO:0007669"/>
    <property type="project" value="InterPro"/>
</dbReference>
<evidence type="ECO:0000256" key="2">
    <source>
        <dbReference type="ARBA" id="ARBA00023315"/>
    </source>
</evidence>
<dbReference type="CDD" id="cd04301">
    <property type="entry name" value="NAT_SF"/>
    <property type="match status" value="1"/>
</dbReference>
<dbReference type="InterPro" id="IPR016181">
    <property type="entry name" value="Acyl_CoA_acyltransferase"/>
</dbReference>
<accession>A0A3B0U674</accession>
<feature type="domain" description="N-acetyltransferase" evidence="3">
    <location>
        <begin position="10"/>
        <end position="159"/>
    </location>
</feature>
<protein>
    <recommendedName>
        <fullName evidence="3">N-acetyltransferase domain-containing protein</fullName>
    </recommendedName>
</protein>
<evidence type="ECO:0000313" key="4">
    <source>
        <dbReference type="EMBL" id="VAW20997.1"/>
    </source>
</evidence>
<dbReference type="PANTHER" id="PTHR43420">
    <property type="entry name" value="ACETYLTRANSFERASE"/>
    <property type="match status" value="1"/>
</dbReference>
<dbReference type="PANTHER" id="PTHR43420:SF12">
    <property type="entry name" value="N-ACETYLTRANSFERASE DOMAIN-CONTAINING PROTEIN"/>
    <property type="match status" value="1"/>
</dbReference>
<evidence type="ECO:0000256" key="1">
    <source>
        <dbReference type="ARBA" id="ARBA00022679"/>
    </source>
</evidence>
<evidence type="ECO:0000259" key="3">
    <source>
        <dbReference type="PROSITE" id="PS51186"/>
    </source>
</evidence>
<dbReference type="InterPro" id="IPR050680">
    <property type="entry name" value="YpeA/RimI_acetyltransf"/>
</dbReference>
<dbReference type="SUPFAM" id="SSF55729">
    <property type="entry name" value="Acyl-CoA N-acyltransferases (Nat)"/>
    <property type="match status" value="1"/>
</dbReference>
<sequence length="159" mass="17462">MKLWMAPAGLHIEPAIPSDAHALAKMHAGAFFRPWPEMELANYIAAPDRTPVYIACDAARRIAGFMILRLAANEAELLTIIVEGKKRSRGIGAALLRAGFDDLLMSAVTTMFLEVDEANPPAIKLYRNFGFEQVGKRPGYYQSEKGAPATALIMRCDLN</sequence>
<dbReference type="Gene3D" id="3.40.630.30">
    <property type="match status" value="1"/>
</dbReference>
<reference evidence="4" key="1">
    <citation type="submission" date="2018-06" db="EMBL/GenBank/DDBJ databases">
        <authorList>
            <person name="Zhirakovskaya E."/>
        </authorList>
    </citation>
    <scope>NUCLEOTIDE SEQUENCE</scope>
</reference>
<dbReference type="Pfam" id="PF00583">
    <property type="entry name" value="Acetyltransf_1"/>
    <property type="match status" value="1"/>
</dbReference>
<dbReference type="InterPro" id="IPR000182">
    <property type="entry name" value="GNAT_dom"/>
</dbReference>
<proteinExistence type="predicted"/>
<name>A0A3B0U674_9ZZZZ</name>
<organism evidence="4">
    <name type="scientific">hydrothermal vent metagenome</name>
    <dbReference type="NCBI Taxonomy" id="652676"/>
    <lineage>
        <taxon>unclassified sequences</taxon>
        <taxon>metagenomes</taxon>
        <taxon>ecological metagenomes</taxon>
    </lineage>
</organism>
<dbReference type="EMBL" id="UOEO01000153">
    <property type="protein sequence ID" value="VAW20997.1"/>
    <property type="molecule type" value="Genomic_DNA"/>
</dbReference>